<dbReference type="PRINTS" id="PR00315">
    <property type="entry name" value="ELONGATNFCT"/>
</dbReference>
<dbReference type="PANTHER" id="PTHR43512">
    <property type="entry name" value="TRANSLATION FACTOR GUF1-RELATED"/>
    <property type="match status" value="1"/>
</dbReference>
<feature type="compositionally biased region" description="Low complexity" evidence="7">
    <location>
        <begin position="1144"/>
        <end position="1166"/>
    </location>
</feature>
<dbReference type="NCBIfam" id="TIGR01393">
    <property type="entry name" value="lepA"/>
    <property type="match status" value="1"/>
</dbReference>
<feature type="domain" description="Tr-type G" evidence="9">
    <location>
        <begin position="98"/>
        <end position="279"/>
    </location>
</feature>
<dbReference type="Pfam" id="PF00679">
    <property type="entry name" value="EFG_C"/>
    <property type="match status" value="1"/>
</dbReference>
<keyword evidence="3 6" id="KW-0378">Hydrolase</keyword>
<dbReference type="FunFam" id="3.30.70.2570:FF:000001">
    <property type="entry name" value="Translation factor GUF1, mitochondrial"/>
    <property type="match status" value="1"/>
</dbReference>
<evidence type="ECO:0000256" key="5">
    <source>
        <dbReference type="ARBA" id="ARBA00023134"/>
    </source>
</evidence>
<evidence type="ECO:0000256" key="1">
    <source>
        <dbReference type="ARBA" id="ARBA00005454"/>
    </source>
</evidence>
<keyword evidence="6" id="KW-0934">Plastid</keyword>
<dbReference type="FunFam" id="3.40.50.300:FF:000078">
    <property type="entry name" value="Elongation factor 4"/>
    <property type="match status" value="1"/>
</dbReference>
<dbReference type="GO" id="GO:0003924">
    <property type="term" value="F:GTPase activity"/>
    <property type="evidence" value="ECO:0007669"/>
    <property type="project" value="UniProtKB-UniRule"/>
</dbReference>
<proteinExistence type="inferred from homology"/>
<dbReference type="InterPro" id="IPR036872">
    <property type="entry name" value="CH_dom_sf"/>
</dbReference>
<dbReference type="EMBL" id="JBFOLJ010000007">
    <property type="protein sequence ID" value="KAL2521243.1"/>
    <property type="molecule type" value="Genomic_DNA"/>
</dbReference>
<dbReference type="GO" id="GO:0006412">
    <property type="term" value="P:translation"/>
    <property type="evidence" value="ECO:0007669"/>
    <property type="project" value="UniProtKB-KW"/>
</dbReference>
<evidence type="ECO:0000256" key="3">
    <source>
        <dbReference type="ARBA" id="ARBA00022801"/>
    </source>
</evidence>
<feature type="region of interest" description="Disordered" evidence="7">
    <location>
        <begin position="1143"/>
        <end position="1176"/>
    </location>
</feature>
<comment type="function">
    <text evidence="6">Promotes chloroplast protein synthesis. May act as a fidelity factor of the translation reaction, by catalyzing a one-codon backward translocation of tRNAs on improperly translocated ribosomes.</text>
</comment>
<keyword evidence="6" id="KW-0150">Chloroplast</keyword>
<feature type="region of interest" description="Disordered" evidence="7">
    <location>
        <begin position="903"/>
        <end position="931"/>
    </location>
</feature>
<dbReference type="InterPro" id="IPR031157">
    <property type="entry name" value="G_TR_CS"/>
</dbReference>
<dbReference type="GO" id="GO:0005525">
    <property type="term" value="F:GTP binding"/>
    <property type="evidence" value="ECO:0007669"/>
    <property type="project" value="UniProtKB-UniRule"/>
</dbReference>
<keyword evidence="11" id="KW-1185">Reference proteome</keyword>
<evidence type="ECO:0000256" key="4">
    <source>
        <dbReference type="ARBA" id="ARBA00022917"/>
    </source>
</evidence>
<dbReference type="SUPFAM" id="SSF50447">
    <property type="entry name" value="Translation proteins"/>
    <property type="match status" value="1"/>
</dbReference>
<comment type="subcellular location">
    <subcellularLocation>
        <location evidence="6">Plastid</location>
        <location evidence="6">Chloroplast</location>
    </subcellularLocation>
</comment>
<dbReference type="SUPFAM" id="SSF47576">
    <property type="entry name" value="Calponin-homology domain, CH-domain"/>
    <property type="match status" value="1"/>
</dbReference>
<dbReference type="EC" id="3.6.5.n1" evidence="6"/>
<gene>
    <name evidence="10" type="ORF">Fot_25166</name>
</gene>
<dbReference type="PROSITE" id="PS51722">
    <property type="entry name" value="G_TR_2"/>
    <property type="match status" value="1"/>
</dbReference>
<dbReference type="HAMAP" id="MF_00071">
    <property type="entry name" value="LepA"/>
    <property type="match status" value="1"/>
</dbReference>
<dbReference type="InterPro" id="IPR035654">
    <property type="entry name" value="LepA_IV"/>
</dbReference>
<dbReference type="Gene3D" id="1.10.418.10">
    <property type="entry name" value="Calponin-like domain"/>
    <property type="match status" value="1"/>
</dbReference>
<keyword evidence="5 6" id="KW-0342">GTP-binding</keyword>
<dbReference type="InterPro" id="IPR001715">
    <property type="entry name" value="CH_dom"/>
</dbReference>
<feature type="compositionally biased region" description="Basic and acidic residues" evidence="7">
    <location>
        <begin position="910"/>
        <end position="931"/>
    </location>
</feature>
<dbReference type="FunFam" id="3.30.70.240:FF:000007">
    <property type="entry name" value="Translation factor GUF1, mitochondrial"/>
    <property type="match status" value="1"/>
</dbReference>
<name>A0ABD1U8Z9_9LAMI</name>
<protein>
    <recommendedName>
        <fullName evidence="6">Translation factor GUF1 homolog, chloroplastic</fullName>
        <ecNumber evidence="6">3.6.5.n1</ecNumber>
    </recommendedName>
    <alternativeName>
        <fullName evidence="6">Elongation factor 4 homolog</fullName>
        <shortName evidence="6">EF-4</shortName>
    </alternativeName>
    <alternativeName>
        <fullName evidence="6">GTPase GUF1 homolog</fullName>
    </alternativeName>
    <alternativeName>
        <fullName evidence="6">Ribosomal back-translocase</fullName>
    </alternativeName>
</protein>
<dbReference type="PROSITE" id="PS50021">
    <property type="entry name" value="CH"/>
    <property type="match status" value="1"/>
</dbReference>
<dbReference type="InterPro" id="IPR005225">
    <property type="entry name" value="Small_GTP-bd"/>
</dbReference>
<evidence type="ECO:0000259" key="9">
    <source>
        <dbReference type="PROSITE" id="PS51722"/>
    </source>
</evidence>
<dbReference type="CDD" id="cd00014">
    <property type="entry name" value="CH_SF"/>
    <property type="match status" value="1"/>
</dbReference>
<dbReference type="Gene3D" id="2.40.30.10">
    <property type="entry name" value="Translation factors"/>
    <property type="match status" value="1"/>
</dbReference>
<feature type="region of interest" description="Disordered" evidence="7">
    <location>
        <begin position="1318"/>
        <end position="1338"/>
    </location>
</feature>
<comment type="catalytic activity">
    <reaction evidence="6">
        <text>GTP + H2O = GDP + phosphate + H(+)</text>
        <dbReference type="Rhea" id="RHEA:19669"/>
        <dbReference type="ChEBI" id="CHEBI:15377"/>
        <dbReference type="ChEBI" id="CHEBI:15378"/>
        <dbReference type="ChEBI" id="CHEBI:37565"/>
        <dbReference type="ChEBI" id="CHEBI:43474"/>
        <dbReference type="ChEBI" id="CHEBI:58189"/>
        <dbReference type="EC" id="3.6.5.n1"/>
    </reaction>
</comment>
<dbReference type="HAMAP" id="MF_03138">
    <property type="entry name" value="GUFP"/>
    <property type="match status" value="1"/>
</dbReference>
<dbReference type="CDD" id="cd03709">
    <property type="entry name" value="lepA_C"/>
    <property type="match status" value="1"/>
</dbReference>
<keyword evidence="2 6" id="KW-0547">Nucleotide-binding</keyword>
<comment type="caution">
    <text evidence="10">The sequence shown here is derived from an EMBL/GenBank/DDBJ whole genome shotgun (WGS) entry which is preliminary data.</text>
</comment>
<feature type="binding site" evidence="6">
    <location>
        <begin position="226"/>
        <end position="229"/>
    </location>
    <ligand>
        <name>GTP</name>
        <dbReference type="ChEBI" id="CHEBI:37565"/>
    </ligand>
</feature>
<dbReference type="GO" id="GO:0009507">
    <property type="term" value="C:chloroplast"/>
    <property type="evidence" value="ECO:0007669"/>
    <property type="project" value="UniProtKB-SubCell"/>
</dbReference>
<dbReference type="GO" id="GO:0045727">
    <property type="term" value="P:positive regulation of translation"/>
    <property type="evidence" value="ECO:0007669"/>
    <property type="project" value="UniProtKB-UniRule"/>
</dbReference>
<dbReference type="CDD" id="cd03699">
    <property type="entry name" value="EF4_II"/>
    <property type="match status" value="1"/>
</dbReference>
<dbReference type="CDD" id="cd16260">
    <property type="entry name" value="EF4_III"/>
    <property type="match status" value="1"/>
</dbReference>
<dbReference type="InterPro" id="IPR006297">
    <property type="entry name" value="EF-4"/>
</dbReference>
<dbReference type="InterPro" id="IPR013842">
    <property type="entry name" value="LepA_CTD"/>
</dbReference>
<feature type="binding site" evidence="6">
    <location>
        <begin position="172"/>
        <end position="176"/>
    </location>
    <ligand>
        <name>GTP</name>
        <dbReference type="ChEBI" id="CHEBI:37565"/>
    </ligand>
</feature>
<dbReference type="Gene3D" id="3.30.70.870">
    <property type="entry name" value="Elongation Factor G (Translational Gtpase), domain 3"/>
    <property type="match status" value="1"/>
</dbReference>
<comment type="similarity">
    <text evidence="1 6">Belongs to the TRAFAC class translation factor GTPase superfamily. Classic translation factor GTPase family. LepA subfamily.</text>
</comment>
<evidence type="ECO:0000313" key="10">
    <source>
        <dbReference type="EMBL" id="KAL2521243.1"/>
    </source>
</evidence>
<dbReference type="InterPro" id="IPR038363">
    <property type="entry name" value="LepA_C_sf"/>
</dbReference>
<reference evidence="11" key="1">
    <citation type="submission" date="2024-07" db="EMBL/GenBank/DDBJ databases">
        <title>Two chromosome-level genome assemblies of Korean endemic species Abeliophyllum distichum and Forsythia ovata (Oleaceae).</title>
        <authorList>
            <person name="Jang H."/>
        </authorList>
    </citation>
    <scope>NUCLEOTIDE SEQUENCE [LARGE SCALE GENOMIC DNA]</scope>
</reference>
<dbReference type="InterPro" id="IPR000795">
    <property type="entry name" value="T_Tr_GTP-bd_dom"/>
</dbReference>
<sequence>MATAADFCCTSLTFSSKIPTRNSHINRSLSLNRSCIQFYCKNYSSTRIFSFRSRRRRNSGIYCQATGTDLHPKRTPYDSDLEFAARAGKDRLSKVPTSNIRNFCIIAHIDHGKSTLADKLLQMTGTVESREMKAQFLDNMDLERERGITIKLQAARMRFMYQNQPYCLNLIDTPGHVDFSYEVSRSLAACEGALLVVDASQGVEAQTLANVYLALENNLEIIPVLNKIDLPGAEPDRVSREIEEVVGLDCSNAIYCSAKEGVGITEILSAIVQRIPPPHDSTDRPLRALIFDSYYDAYRGVIVYFRIIDGSVRKGDRIVFMASRKDYYADEVGVLSPNQLQVDELYAGEVGYLSASIRSVADARVGDTITHYTRKAEQSLPGYKEVTPMVFCGLFPVDADQFSELRDALEKLQLNDAALKFEPETSSAMGFGFRCGFLGLLHMEIVQERLEREYNLSLITTAPSVVYRVNCVNGDTVECSNPSLLPEPGNRRSIEEPFVKIEMLTPKDHIGALMELAQDRRGVFKEMKFITENRASIVYELPLAEMVGDFFDQLKSRSKGYASMEYSFIGYREGELIKLDIQINGDPVEPLSTIVHKDKAYAVGRALTQKLKELIPRQMFKVPIQACIGSKVIASEALSAIRKDVLAKCYGGDITRKKKLLKKQAEGKKRMKSIGKVDVPQEAFMAVLKLEKEAGNLKMGRKAVAAVSVDSSPSSAESSFRELDDVFLQTQTRVWLGEVLKTRLDEDLHISDLLQDGELLFEVSKVVWNLLLAKCVELRHFKHKHGPFGSKKSSGRYRPYSNVDSFLKMCKILGLNGIDLFSPSDVVENRDIRKVCICIRALSRKARSKQLSVPDFDVVVYTVAMPTDMVGGIRRSLESSQCSLSSSSSYSSHKGSRMKLKQNNLYALSDRNDDSRSEESDEAESRYMEEHSFSSSANKFDAAGELHPDLEHPPAAYLEVGRYVERPSVLQSDIKCPYIEEFEHGQQESACSFESIKLLSSENVGNDQVRRSHNNGTTDISDIALENDDSVVGDSSSISGDGRNYISDYLAFSDLIVHTTEGSSPLFFDGENNLFDFFLNVDSEGLTSKKRSGQNGLQRKFSDDEEMEVSSTTSMSSVLGRMLNLDFDDQFDADDSSTTNVYLDDSSSTNVNADSSSTTHVYSSGSMEIETDKQGRESFVLYETQKTDKFEKPPCSSPSNSLEPEFIHKNLGVSTEFLSSSQHKCHLSSHSDDTCYASENGNQDKREHNMEVSAENTSDGRKDTNPDPEHPPVKLGKQLLKTVVKGTALVGVLLFLLHIRSRGDNAKEAIPFDQTQKFGSSKFSSRKQRKEGRMSGIYPAEKLKFGN</sequence>
<dbReference type="NCBIfam" id="TIGR00231">
    <property type="entry name" value="small_GTP"/>
    <property type="match status" value="1"/>
</dbReference>
<evidence type="ECO:0000256" key="2">
    <source>
        <dbReference type="ARBA" id="ARBA00022741"/>
    </source>
</evidence>
<dbReference type="SUPFAM" id="SSF52540">
    <property type="entry name" value="P-loop containing nucleoside triphosphate hydrolases"/>
    <property type="match status" value="1"/>
</dbReference>
<feature type="binding site" evidence="6">
    <location>
        <begin position="107"/>
        <end position="114"/>
    </location>
    <ligand>
        <name>GTP</name>
        <dbReference type="ChEBI" id="CHEBI:37565"/>
    </ligand>
</feature>
<dbReference type="Gene3D" id="3.30.70.2570">
    <property type="entry name" value="Elongation factor 4, C-terminal domain"/>
    <property type="match status" value="1"/>
</dbReference>
<evidence type="ECO:0000256" key="6">
    <source>
        <dbReference type="HAMAP-Rule" id="MF_03138"/>
    </source>
</evidence>
<dbReference type="FunFam" id="3.30.70.870:FF:000004">
    <property type="entry name" value="Translation factor GUF1, mitochondrial"/>
    <property type="match status" value="1"/>
</dbReference>
<feature type="compositionally biased region" description="Basic and acidic residues" evidence="7">
    <location>
        <begin position="1258"/>
        <end position="1272"/>
    </location>
</feature>
<dbReference type="SUPFAM" id="SSF54980">
    <property type="entry name" value="EF-G C-terminal domain-like"/>
    <property type="match status" value="2"/>
</dbReference>
<dbReference type="PROSITE" id="PS00301">
    <property type="entry name" value="G_TR_1"/>
    <property type="match status" value="1"/>
</dbReference>
<feature type="region of interest" description="Disordered" evidence="7">
    <location>
        <begin position="1227"/>
        <end position="1274"/>
    </location>
</feature>
<keyword evidence="4 6" id="KW-0648">Protein biosynthesis</keyword>
<dbReference type="InterPro" id="IPR000640">
    <property type="entry name" value="EFG_V-like"/>
</dbReference>
<dbReference type="CDD" id="cd01890">
    <property type="entry name" value="LepA"/>
    <property type="match status" value="1"/>
</dbReference>
<organism evidence="10 11">
    <name type="scientific">Forsythia ovata</name>
    <dbReference type="NCBI Taxonomy" id="205694"/>
    <lineage>
        <taxon>Eukaryota</taxon>
        <taxon>Viridiplantae</taxon>
        <taxon>Streptophyta</taxon>
        <taxon>Embryophyta</taxon>
        <taxon>Tracheophyta</taxon>
        <taxon>Spermatophyta</taxon>
        <taxon>Magnoliopsida</taxon>
        <taxon>eudicotyledons</taxon>
        <taxon>Gunneridae</taxon>
        <taxon>Pentapetalae</taxon>
        <taxon>asterids</taxon>
        <taxon>lamiids</taxon>
        <taxon>Lamiales</taxon>
        <taxon>Oleaceae</taxon>
        <taxon>Forsythieae</taxon>
        <taxon>Forsythia</taxon>
    </lineage>
</organism>
<dbReference type="InterPro" id="IPR035647">
    <property type="entry name" value="EFG_III/V"/>
</dbReference>
<dbReference type="InterPro" id="IPR004161">
    <property type="entry name" value="EFTu-like_2"/>
</dbReference>
<dbReference type="Gene3D" id="3.30.70.240">
    <property type="match status" value="1"/>
</dbReference>
<dbReference type="Gene3D" id="3.40.50.300">
    <property type="entry name" value="P-loop containing nucleotide triphosphate hydrolases"/>
    <property type="match status" value="1"/>
</dbReference>
<dbReference type="InterPro" id="IPR027417">
    <property type="entry name" value="P-loop_NTPase"/>
</dbReference>
<dbReference type="Proteomes" id="UP001604277">
    <property type="component" value="Unassembled WGS sequence"/>
</dbReference>
<dbReference type="Pfam" id="PF03144">
    <property type="entry name" value="GTP_EFTU_D2"/>
    <property type="match status" value="1"/>
</dbReference>
<evidence type="ECO:0000259" key="8">
    <source>
        <dbReference type="PROSITE" id="PS50021"/>
    </source>
</evidence>
<dbReference type="Pfam" id="PF06421">
    <property type="entry name" value="LepA_C"/>
    <property type="match status" value="1"/>
</dbReference>
<evidence type="ECO:0000256" key="7">
    <source>
        <dbReference type="SAM" id="MobiDB-lite"/>
    </source>
</evidence>
<evidence type="ECO:0000313" key="11">
    <source>
        <dbReference type="Proteomes" id="UP001604277"/>
    </source>
</evidence>
<accession>A0ABD1U8Z9</accession>
<dbReference type="PANTHER" id="PTHR43512:SF4">
    <property type="entry name" value="TRANSLATION FACTOR GUF1 HOMOLOG, CHLOROPLASTIC"/>
    <property type="match status" value="1"/>
</dbReference>
<dbReference type="SMART" id="SM00838">
    <property type="entry name" value="EFG_C"/>
    <property type="match status" value="1"/>
</dbReference>
<dbReference type="FunFam" id="2.40.30.10:FF:000015">
    <property type="entry name" value="Translation factor GUF1, mitochondrial"/>
    <property type="match status" value="1"/>
</dbReference>
<dbReference type="InterPro" id="IPR009000">
    <property type="entry name" value="Transl_B-barrel_sf"/>
</dbReference>
<dbReference type="Pfam" id="PF00009">
    <property type="entry name" value="GTP_EFTU"/>
    <property type="match status" value="1"/>
</dbReference>
<feature type="domain" description="Calponin-homology (CH)" evidence="8">
    <location>
        <begin position="726"/>
        <end position="847"/>
    </location>
</feature>
<dbReference type="InterPro" id="IPR027518">
    <property type="entry name" value="GUFP"/>
</dbReference>